<feature type="transmembrane region" description="Helical" evidence="1">
    <location>
        <begin position="12"/>
        <end position="31"/>
    </location>
</feature>
<keyword evidence="3" id="KW-1185">Reference proteome</keyword>
<proteinExistence type="predicted"/>
<sequence length="259" mass="30637">MRKLRKYLTDNNYIIVLTYVTIIVGVLHFITDDVSIKTWLKQFSANLFTAIIGIWVTVLCIDQIIKKKEQRERNRLLNIAYLEISRALNFYLFYLNRIYKVSSKERPEFKETYDEMYNSEHFRDAFMNCDFTRNAEYSNCTWGQFIHSKTTDLINTVDLIISKYSFILDADTLSLLELLKGSSWLLVSSQMENPEGKRNVIYNYYSEFLNQLFIIAKIITIISNNPRYSLRYDSGLWDDNTFDKVGSARLYNNYGFENS</sequence>
<evidence type="ECO:0000313" key="2">
    <source>
        <dbReference type="EMBL" id="MEQ2545151.1"/>
    </source>
</evidence>
<keyword evidence="1" id="KW-0812">Transmembrane</keyword>
<gene>
    <name evidence="2" type="ORF">WMO46_09355</name>
</gene>
<comment type="caution">
    <text evidence="2">The sequence shown here is derived from an EMBL/GenBank/DDBJ whole genome shotgun (WGS) entry which is preliminary data.</text>
</comment>
<reference evidence="2 3" key="1">
    <citation type="submission" date="2024-03" db="EMBL/GenBank/DDBJ databases">
        <title>Human intestinal bacterial collection.</title>
        <authorList>
            <person name="Pauvert C."/>
            <person name="Hitch T.C.A."/>
            <person name="Clavel T."/>
        </authorList>
    </citation>
    <scope>NUCLEOTIDE SEQUENCE [LARGE SCALE GENOMIC DNA]</scope>
    <source>
        <strain evidence="2 3">CLA-KB-H122</strain>
    </source>
</reference>
<accession>A0ABV1GXL2</accession>
<evidence type="ECO:0000313" key="3">
    <source>
        <dbReference type="Proteomes" id="UP001460202"/>
    </source>
</evidence>
<dbReference type="RefSeq" id="WP_349094224.1">
    <property type="nucleotide sequence ID" value="NZ_JBBMFL010000009.1"/>
</dbReference>
<keyword evidence="1" id="KW-0472">Membrane</keyword>
<dbReference type="Proteomes" id="UP001460202">
    <property type="component" value="Unassembled WGS sequence"/>
</dbReference>
<name>A0ABV1GXL2_9BACT</name>
<keyword evidence="1" id="KW-1133">Transmembrane helix</keyword>
<organism evidence="2 3">
    <name type="scientific">Alistipes intestinihominis</name>
    <dbReference type="NCBI Taxonomy" id="3133172"/>
    <lineage>
        <taxon>Bacteria</taxon>
        <taxon>Pseudomonadati</taxon>
        <taxon>Bacteroidota</taxon>
        <taxon>Bacteroidia</taxon>
        <taxon>Bacteroidales</taxon>
        <taxon>Rikenellaceae</taxon>
        <taxon>Alistipes</taxon>
    </lineage>
</organism>
<evidence type="ECO:0008006" key="4">
    <source>
        <dbReference type="Google" id="ProtNLM"/>
    </source>
</evidence>
<protein>
    <recommendedName>
        <fullName evidence="4">Phage abortive infection protein</fullName>
    </recommendedName>
</protein>
<evidence type="ECO:0000256" key="1">
    <source>
        <dbReference type="SAM" id="Phobius"/>
    </source>
</evidence>
<feature type="transmembrane region" description="Helical" evidence="1">
    <location>
        <begin position="43"/>
        <end position="64"/>
    </location>
</feature>
<dbReference type="EMBL" id="JBBMFL010000009">
    <property type="protein sequence ID" value="MEQ2545151.1"/>
    <property type="molecule type" value="Genomic_DNA"/>
</dbReference>